<name>A0ABM8SBS2_9BACT</name>
<protein>
    <submittedName>
        <fullName evidence="1">Uncharacterized protein</fullName>
    </submittedName>
</protein>
<sequence>MEKITTNDHAGGRTGVLTATVGNVAGEGKAVY</sequence>
<comment type="caution">
    <text evidence="1">The sequence shown here is derived from an EMBL/GenBank/DDBJ whole genome shotgun (WGS) entry which is preliminary data.</text>
</comment>
<reference evidence="1 2" key="1">
    <citation type="submission" date="2021-02" db="EMBL/GenBank/DDBJ databases">
        <authorList>
            <person name="Han P."/>
        </authorList>
    </citation>
    <scope>NUCLEOTIDE SEQUENCE [LARGE SCALE GENOMIC DNA]</scope>
    <source>
        <strain evidence="1">Candidatus Nitrospira sp. ZN2</strain>
    </source>
</reference>
<accession>A0ABM8SBS2</accession>
<proteinExistence type="predicted"/>
<gene>
    <name evidence="1" type="ORF">NSPZN2_80025</name>
</gene>
<evidence type="ECO:0000313" key="2">
    <source>
        <dbReference type="Proteomes" id="UP000675880"/>
    </source>
</evidence>
<dbReference type="Proteomes" id="UP000675880">
    <property type="component" value="Unassembled WGS sequence"/>
</dbReference>
<dbReference type="EMBL" id="CAJNBJ010000021">
    <property type="protein sequence ID" value="CAE6800210.1"/>
    <property type="molecule type" value="Genomic_DNA"/>
</dbReference>
<organism evidence="1 2">
    <name type="scientific">Nitrospira defluvii</name>
    <dbReference type="NCBI Taxonomy" id="330214"/>
    <lineage>
        <taxon>Bacteria</taxon>
        <taxon>Pseudomonadati</taxon>
        <taxon>Nitrospirota</taxon>
        <taxon>Nitrospiria</taxon>
        <taxon>Nitrospirales</taxon>
        <taxon>Nitrospiraceae</taxon>
        <taxon>Nitrospira</taxon>
    </lineage>
</organism>
<evidence type="ECO:0000313" key="1">
    <source>
        <dbReference type="EMBL" id="CAE6800210.1"/>
    </source>
</evidence>
<keyword evidence="2" id="KW-1185">Reference proteome</keyword>